<dbReference type="SUPFAM" id="SSF52980">
    <property type="entry name" value="Restriction endonuclease-like"/>
    <property type="match status" value="1"/>
</dbReference>
<dbReference type="AlphaFoldDB" id="A0AAD9QYF7"/>
<dbReference type="PANTHER" id="PTHR47526:SF3">
    <property type="entry name" value="PHD-TYPE DOMAIN-CONTAINING PROTEIN"/>
    <property type="match status" value="1"/>
</dbReference>
<evidence type="ECO:0000313" key="2">
    <source>
        <dbReference type="Proteomes" id="UP001249851"/>
    </source>
</evidence>
<dbReference type="InterPro" id="IPR011335">
    <property type="entry name" value="Restrct_endonuc-II-like"/>
</dbReference>
<protein>
    <submittedName>
        <fullName evidence="1">Uncharacterized protein</fullName>
    </submittedName>
</protein>
<dbReference type="GO" id="GO:0006281">
    <property type="term" value="P:DNA repair"/>
    <property type="evidence" value="ECO:0007669"/>
    <property type="project" value="UniProtKB-ARBA"/>
</dbReference>
<reference evidence="1" key="2">
    <citation type="journal article" date="2023" name="Science">
        <title>Genomic signatures of disease resistance in endangered staghorn corals.</title>
        <authorList>
            <person name="Vollmer S.V."/>
            <person name="Selwyn J.D."/>
            <person name="Despard B.A."/>
            <person name="Roesel C.L."/>
        </authorList>
    </citation>
    <scope>NUCLEOTIDE SEQUENCE</scope>
    <source>
        <strain evidence="1">K2</strain>
    </source>
</reference>
<name>A0AAD9QYF7_ACRCE</name>
<sequence length="185" mass="21096">MIALKPAGWKLTDPFQMTSLSNDLSELPPFVLMDIFNHLIISKADYDKSMLSSWRSFEEYNLCLNGHIQSLGVKTVRDLDGNDFFVFVAGVIPTQKEKTQEEFEEGQVYPEAIEYGIKEEDGAKFYYSKVSEKQHCSFEFEEPGLIISRHYSWIGASLDGSTKCNVAKIVKCFVRGRTARTQRPC</sequence>
<comment type="caution">
    <text evidence="1">The sequence shown here is derived from an EMBL/GenBank/DDBJ whole genome shotgun (WGS) entry which is preliminary data.</text>
</comment>
<dbReference type="EMBL" id="JARQWQ010000009">
    <property type="protein sequence ID" value="KAK2569819.1"/>
    <property type="molecule type" value="Genomic_DNA"/>
</dbReference>
<accession>A0AAD9QYF7</accession>
<proteinExistence type="predicted"/>
<dbReference type="Proteomes" id="UP001249851">
    <property type="component" value="Unassembled WGS sequence"/>
</dbReference>
<dbReference type="InterPro" id="IPR011604">
    <property type="entry name" value="PDDEXK-like_dom_sf"/>
</dbReference>
<dbReference type="PANTHER" id="PTHR47526">
    <property type="entry name" value="ATP-DEPENDENT DNA HELICASE"/>
    <property type="match status" value="1"/>
</dbReference>
<evidence type="ECO:0000313" key="1">
    <source>
        <dbReference type="EMBL" id="KAK2569819.1"/>
    </source>
</evidence>
<organism evidence="1 2">
    <name type="scientific">Acropora cervicornis</name>
    <name type="common">Staghorn coral</name>
    <dbReference type="NCBI Taxonomy" id="6130"/>
    <lineage>
        <taxon>Eukaryota</taxon>
        <taxon>Metazoa</taxon>
        <taxon>Cnidaria</taxon>
        <taxon>Anthozoa</taxon>
        <taxon>Hexacorallia</taxon>
        <taxon>Scleractinia</taxon>
        <taxon>Astrocoeniina</taxon>
        <taxon>Acroporidae</taxon>
        <taxon>Acropora</taxon>
    </lineage>
</organism>
<keyword evidence="2" id="KW-1185">Reference proteome</keyword>
<reference evidence="1" key="1">
    <citation type="journal article" date="2023" name="G3 (Bethesda)">
        <title>Whole genome assembly and annotation of the endangered Caribbean coral Acropora cervicornis.</title>
        <authorList>
            <person name="Selwyn J.D."/>
            <person name="Vollmer S.V."/>
        </authorList>
    </citation>
    <scope>NUCLEOTIDE SEQUENCE</scope>
    <source>
        <strain evidence="1">K2</strain>
    </source>
</reference>
<gene>
    <name evidence="1" type="ORF">P5673_005670</name>
</gene>
<dbReference type="Gene3D" id="3.90.320.10">
    <property type="match status" value="1"/>
</dbReference>